<dbReference type="GO" id="GO:0043335">
    <property type="term" value="P:protein unfolding"/>
    <property type="evidence" value="ECO:0007669"/>
    <property type="project" value="TreeGrafter"/>
</dbReference>
<dbReference type="GO" id="GO:0003755">
    <property type="term" value="F:peptidyl-prolyl cis-trans isomerase activity"/>
    <property type="evidence" value="ECO:0007669"/>
    <property type="project" value="TreeGrafter"/>
</dbReference>
<protein>
    <submittedName>
        <fullName evidence="2">Trigger factor</fullName>
    </submittedName>
</protein>
<dbReference type="PIRSF" id="PIRSF003095">
    <property type="entry name" value="Trigger_factor"/>
    <property type="match status" value="1"/>
</dbReference>
<proteinExistence type="predicted"/>
<dbReference type="NCBIfam" id="TIGR00115">
    <property type="entry name" value="tig"/>
    <property type="match status" value="1"/>
</dbReference>
<evidence type="ECO:0000313" key="2">
    <source>
        <dbReference type="EMBL" id="SDG40276.1"/>
    </source>
</evidence>
<dbReference type="GO" id="GO:0051083">
    <property type="term" value="P:'de novo' cotranslational protein folding"/>
    <property type="evidence" value="ECO:0007669"/>
    <property type="project" value="TreeGrafter"/>
</dbReference>
<dbReference type="InterPro" id="IPR027304">
    <property type="entry name" value="Trigger_fact/SurA_dom_sf"/>
</dbReference>
<dbReference type="InterPro" id="IPR008881">
    <property type="entry name" value="Trigger_fac_ribosome-bd_bac"/>
</dbReference>
<dbReference type="GO" id="GO:0044183">
    <property type="term" value="F:protein folding chaperone"/>
    <property type="evidence" value="ECO:0007669"/>
    <property type="project" value="TreeGrafter"/>
</dbReference>
<dbReference type="EMBL" id="FNCQ01000003">
    <property type="protein sequence ID" value="SDG40276.1"/>
    <property type="molecule type" value="Genomic_DNA"/>
</dbReference>
<dbReference type="SUPFAM" id="SSF102735">
    <property type="entry name" value="Trigger factor ribosome-binding domain"/>
    <property type="match status" value="1"/>
</dbReference>
<dbReference type="Pfam" id="PF05697">
    <property type="entry name" value="Trigger_N"/>
    <property type="match status" value="1"/>
</dbReference>
<dbReference type="InterPro" id="IPR037041">
    <property type="entry name" value="Trigger_fac_C_sf"/>
</dbReference>
<dbReference type="PANTHER" id="PTHR30560">
    <property type="entry name" value="TRIGGER FACTOR CHAPERONE AND PEPTIDYL-PROLYL CIS/TRANS ISOMERASE"/>
    <property type="match status" value="1"/>
</dbReference>
<dbReference type="PANTHER" id="PTHR30560:SF3">
    <property type="entry name" value="TRIGGER FACTOR-LIKE PROTEIN TIG, CHLOROPLASTIC"/>
    <property type="match status" value="1"/>
</dbReference>
<dbReference type="SUPFAM" id="SSF109998">
    <property type="entry name" value="Triger factor/SurA peptide-binding domain-like"/>
    <property type="match status" value="1"/>
</dbReference>
<dbReference type="InterPro" id="IPR036611">
    <property type="entry name" value="Trigger_fac_ribosome-bd_sf"/>
</dbReference>
<dbReference type="GO" id="GO:0043022">
    <property type="term" value="F:ribosome binding"/>
    <property type="evidence" value="ECO:0007669"/>
    <property type="project" value="TreeGrafter"/>
</dbReference>
<accession>A0A1G7TYB3</accession>
<gene>
    <name evidence="2" type="ORF">SAMN04487901_103188</name>
</gene>
<evidence type="ECO:0000259" key="1">
    <source>
        <dbReference type="Pfam" id="PF05697"/>
    </source>
</evidence>
<dbReference type="STRING" id="645274.SAMN04487901_103188"/>
<name>A0A1G7TYB3_9BACT</name>
<dbReference type="RefSeq" id="WP_091815318.1">
    <property type="nucleotide sequence ID" value="NZ_FNCQ01000003.1"/>
</dbReference>
<dbReference type="Proteomes" id="UP000198779">
    <property type="component" value="Unassembled WGS sequence"/>
</dbReference>
<dbReference type="Gene3D" id="3.30.70.1050">
    <property type="entry name" value="Trigger factor ribosome-binding domain"/>
    <property type="match status" value="1"/>
</dbReference>
<dbReference type="GO" id="GO:0015031">
    <property type="term" value="P:protein transport"/>
    <property type="evidence" value="ECO:0007669"/>
    <property type="project" value="InterPro"/>
</dbReference>
<keyword evidence="3" id="KW-1185">Reference proteome</keyword>
<dbReference type="AlphaFoldDB" id="A0A1G7TYB3"/>
<evidence type="ECO:0000313" key="3">
    <source>
        <dbReference type="Proteomes" id="UP000198779"/>
    </source>
</evidence>
<dbReference type="InterPro" id="IPR005215">
    <property type="entry name" value="Trig_fac"/>
</dbReference>
<dbReference type="Gene3D" id="1.10.3120.10">
    <property type="entry name" value="Trigger factor, C-terminal domain"/>
    <property type="match status" value="1"/>
</dbReference>
<sequence length="452" mass="51252">MNIKFESADKINGLMTISIEQADYQEAVDKKLKEYRKKAQVPGFRPGMVPMGLIKKQYGTAVKVDEVNRILGEKLYEYVRENKIQMLGEPLPNEEKQQPQDLAGDGPFEFVFDIAVAPEFKAELTNKDKVNFYNIKVDDKLIDEQVQMYASQAGEFVEAQEWSGNDTLKGDIRQLDKKGNTLEGGITVEGGMIMPSYVKGEDEKKKFDGAKLGDIITFNPKKAYPDNDAEVAALLKTDKEAVKDLDADFSFQITEIRHFQPAAVDAKLFEKVFGEGVKDEADFRQRIADSLKGQLVLNSDFKFLRDVRAYVEKKVGDLQFPEALLKRVMLNNNKDKGEEFVEKNFKASIDELKWHLIKEQLVAATGIKVEDADLKAVAKDAIRAQFAQYGMTNIPEDVLDNYAEEQLKKRENVESFVERAIDVKLTQALKGIVKLTEKEVTLDEFNKMMQEA</sequence>
<organism evidence="2 3">
    <name type="scientific">Prevotella communis</name>
    <dbReference type="NCBI Taxonomy" id="2913614"/>
    <lineage>
        <taxon>Bacteria</taxon>
        <taxon>Pseudomonadati</taxon>
        <taxon>Bacteroidota</taxon>
        <taxon>Bacteroidia</taxon>
        <taxon>Bacteroidales</taxon>
        <taxon>Prevotellaceae</taxon>
        <taxon>Prevotella</taxon>
    </lineage>
</organism>
<feature type="domain" description="Trigger factor ribosome-binding bacterial" evidence="1">
    <location>
        <begin position="1"/>
        <end position="147"/>
    </location>
</feature>
<reference evidence="3" key="1">
    <citation type="submission" date="2016-10" db="EMBL/GenBank/DDBJ databases">
        <authorList>
            <person name="Varghese N."/>
            <person name="Submissions S."/>
        </authorList>
    </citation>
    <scope>NUCLEOTIDE SEQUENCE [LARGE SCALE GENOMIC DNA]</scope>
    <source>
        <strain evidence="3">BP1-148</strain>
    </source>
</reference>